<dbReference type="Proteomes" id="UP000603352">
    <property type="component" value="Unassembled WGS sequence"/>
</dbReference>
<dbReference type="RefSeq" id="WP_188579055.1">
    <property type="nucleotide sequence ID" value="NZ_BMDZ01000033.1"/>
</dbReference>
<proteinExistence type="predicted"/>
<dbReference type="SUPFAM" id="SSF52540">
    <property type="entry name" value="P-loop containing nucleoside triphosphate hydrolases"/>
    <property type="match status" value="1"/>
</dbReference>
<protein>
    <recommendedName>
        <fullName evidence="2">Rad50/SbcC-type AAA domain-containing protein</fullName>
    </recommendedName>
</protein>
<gene>
    <name evidence="3" type="ORF">GCM10011505_28780</name>
</gene>
<keyword evidence="4" id="KW-1185">Reference proteome</keyword>
<evidence type="ECO:0000313" key="4">
    <source>
        <dbReference type="Proteomes" id="UP000603352"/>
    </source>
</evidence>
<evidence type="ECO:0000256" key="1">
    <source>
        <dbReference type="SAM" id="Coils"/>
    </source>
</evidence>
<feature type="coiled-coil region" evidence="1">
    <location>
        <begin position="839"/>
        <end position="880"/>
    </location>
</feature>
<reference evidence="4" key="1">
    <citation type="journal article" date="2019" name="Int. J. Syst. Evol. Microbiol.">
        <title>The Global Catalogue of Microorganisms (GCM) 10K type strain sequencing project: providing services to taxonomists for standard genome sequencing and annotation.</title>
        <authorList>
            <consortium name="The Broad Institute Genomics Platform"/>
            <consortium name="The Broad Institute Genome Sequencing Center for Infectious Disease"/>
            <person name="Wu L."/>
            <person name="Ma J."/>
        </authorList>
    </citation>
    <scope>NUCLEOTIDE SEQUENCE [LARGE SCALE GENOMIC DNA]</scope>
    <source>
        <strain evidence="4">CGMCC 1.10188</strain>
    </source>
</reference>
<comment type="caution">
    <text evidence="3">The sequence shown here is derived from an EMBL/GenBank/DDBJ whole genome shotgun (WGS) entry which is preliminary data.</text>
</comment>
<sequence>MRLLRLSGRNLASLSGSFEIDFEAAPLVHAGIMAITGPTGAGKSTLLDAICLALYDAVPRSAGAGRIDGQDIQITDGRRVMSHGAGLSEAEIDFAGGDGRRYRATWRVRRARGKADGSIQASSRLLIDIASGDVIANQKKEVAAEIIRLIGLDFDQFRRAVLLAQGEFDAFLRAEPKLRAELLEKITGTAIYGALSRAAHDRDRQARAGIAAIEARLGEHRPMTAEDRAGAEAAAEAARDMAARAARAQADAADQLRRVEQRLALARARDAAAAILAEAEAADRAADPDRAALDRDRRAFGLRADCSAADDAVARHSVAHAAEAEAAERVTAAEAAVTAADITRDAACAARDAATHAARAVAPAIAQARLLDSRIADAAAAATEAGAEAQRAEIHAAETAEVARRIDAAIAATTQRHAAATADLARHQQAAPALADRAAVLALIDERAPLDAAQAERAAAIAAHDREDAADTRRLAALTAERDARAAQLDMIAPALTAAEAAADQDAARDLRDRLDRLGMIATLVDSLRDGIVDAAEALRHSDGLRAQLIAVDAAITAAAARATAATAALPVSEARLDEATRARDLSDATADEHARRLRALLIPGAPCPVCGSTDHQRQRVEPDAAGDLLAARLDEDRARVRALSAEANRLHGEIAAAHARHGDERRRRAEIEAAIADATDTLARIASDHDQVLLALDAAAAEAGLTDAPLLPVDLQATARCPTPTALADDWHDLIAHEATAARERLDAIDQAMAEARALRDHRDKLLADRDAGAARIAAITAEAAERRALRARLDQHRADLAAQAVRIDARLASLLDATIPDWQQRIAADAAGFADVLRTVGEAIDHARQQLATAEADLARLATELAAAKATAQAAADRRQAAITQAGRLAAARDDLLAQRAACLDGQPVDAVAAAHDQACAATAAQAEAATAEAEAARRTLAVIAEARRGAVQAAEAARHDASAAQAALEAACAAIGCDVDTVRAVIARGGTVLEAEAERLAALTRAVGDARATLAARASDLDRHLADPATIAAGADTATIDMAIQACDAAQAARDLADDRLRQALQVIAADDAVRQTAGALDAELAAARQAAEVWADLDDLIGSADGTRFRRYAQSLTLDRLLAGANRHLAELHPRYALRRMAGSDMALEVIDHDMADEARAVHNLSGGERFLVSLALALGLADISAGRGLGIESLFIDEGFGALDPQSLGLAISMLERLQATGRRVTVISHVEALKDRIPVQIQVVPQGGGRSRIAVVAG</sequence>
<organism evidence="3 4">
    <name type="scientific">Tistrella bauzanensis</name>
    <dbReference type="NCBI Taxonomy" id="657419"/>
    <lineage>
        <taxon>Bacteria</taxon>
        <taxon>Pseudomonadati</taxon>
        <taxon>Pseudomonadota</taxon>
        <taxon>Alphaproteobacteria</taxon>
        <taxon>Geminicoccales</taxon>
        <taxon>Geminicoccaceae</taxon>
        <taxon>Tistrella</taxon>
    </lineage>
</organism>
<dbReference type="InterPro" id="IPR027417">
    <property type="entry name" value="P-loop_NTPase"/>
</dbReference>
<dbReference type="EMBL" id="BMDZ01000033">
    <property type="protein sequence ID" value="GGB45778.1"/>
    <property type="molecule type" value="Genomic_DNA"/>
</dbReference>
<name>A0ABQ1IKU2_9PROT</name>
<keyword evidence="1" id="KW-0175">Coiled coil</keyword>
<dbReference type="PANTHER" id="PTHR32114">
    <property type="entry name" value="ABC TRANSPORTER ABCH.3"/>
    <property type="match status" value="1"/>
</dbReference>
<evidence type="ECO:0000259" key="2">
    <source>
        <dbReference type="Pfam" id="PF13476"/>
    </source>
</evidence>
<evidence type="ECO:0000313" key="3">
    <source>
        <dbReference type="EMBL" id="GGB45778.1"/>
    </source>
</evidence>
<accession>A0ABQ1IKU2</accession>
<dbReference type="Gene3D" id="3.40.50.300">
    <property type="entry name" value="P-loop containing nucleotide triphosphate hydrolases"/>
    <property type="match status" value="2"/>
</dbReference>
<dbReference type="InterPro" id="IPR038729">
    <property type="entry name" value="Rad50/SbcC_AAA"/>
</dbReference>
<dbReference type="PANTHER" id="PTHR32114:SF2">
    <property type="entry name" value="ABC TRANSPORTER ABCH.3"/>
    <property type="match status" value="1"/>
</dbReference>
<feature type="domain" description="Rad50/SbcC-type AAA" evidence="2">
    <location>
        <begin position="5"/>
        <end position="192"/>
    </location>
</feature>
<dbReference type="Pfam" id="PF13476">
    <property type="entry name" value="AAA_23"/>
    <property type="match status" value="1"/>
</dbReference>